<evidence type="ECO:0000256" key="2">
    <source>
        <dbReference type="ARBA" id="ARBA00022741"/>
    </source>
</evidence>
<reference evidence="7 8" key="1">
    <citation type="submission" date="2016-12" db="EMBL/GenBank/DDBJ databases">
        <title>Study of bacterial adaptation to deep sea.</title>
        <authorList>
            <person name="Song J."/>
            <person name="Yoshizawa S."/>
            <person name="Kogure K."/>
        </authorList>
    </citation>
    <scope>NUCLEOTIDE SEQUENCE [LARGE SCALE GENOMIC DNA]</scope>
    <source>
        <strain evidence="7 8">SAORIC-165</strain>
    </source>
</reference>
<dbReference type="PROSITE" id="PS50893">
    <property type="entry name" value="ABC_TRANSPORTER_2"/>
    <property type="match status" value="1"/>
</dbReference>
<comment type="caution">
    <text evidence="7">The sequence shown here is derived from an EMBL/GenBank/DDBJ whole genome shotgun (WGS) entry which is preliminary data.</text>
</comment>
<dbReference type="Pfam" id="PF00005">
    <property type="entry name" value="ABC_tran"/>
    <property type="match status" value="1"/>
</dbReference>
<dbReference type="RefSeq" id="WP_105044311.1">
    <property type="nucleotide sequence ID" value="NZ_MQWA01000001.1"/>
</dbReference>
<dbReference type="PROSITE" id="PS00211">
    <property type="entry name" value="ABC_TRANSPORTER_1"/>
    <property type="match status" value="1"/>
</dbReference>
<evidence type="ECO:0000313" key="7">
    <source>
        <dbReference type="EMBL" id="PQJ29796.1"/>
    </source>
</evidence>
<dbReference type="OrthoDB" id="9799337at2"/>
<dbReference type="InterPro" id="IPR003439">
    <property type="entry name" value="ABC_transporter-like_ATP-bd"/>
</dbReference>
<dbReference type="PANTHER" id="PTHR42794">
    <property type="entry name" value="HEMIN IMPORT ATP-BINDING PROTEIN HMUV"/>
    <property type="match status" value="1"/>
</dbReference>
<dbReference type="GO" id="GO:0005524">
    <property type="term" value="F:ATP binding"/>
    <property type="evidence" value="ECO:0007669"/>
    <property type="project" value="UniProtKB-KW"/>
</dbReference>
<keyword evidence="1" id="KW-0813">Transport</keyword>
<keyword evidence="4" id="KW-1278">Translocase</keyword>
<evidence type="ECO:0000256" key="4">
    <source>
        <dbReference type="ARBA" id="ARBA00022967"/>
    </source>
</evidence>
<dbReference type="Proteomes" id="UP000239907">
    <property type="component" value="Unassembled WGS sequence"/>
</dbReference>
<evidence type="ECO:0000256" key="5">
    <source>
        <dbReference type="ARBA" id="ARBA00037066"/>
    </source>
</evidence>
<keyword evidence="8" id="KW-1185">Reference proteome</keyword>
<organism evidence="7 8">
    <name type="scientific">Rubritalea profundi</name>
    <dbReference type="NCBI Taxonomy" id="1658618"/>
    <lineage>
        <taxon>Bacteria</taxon>
        <taxon>Pseudomonadati</taxon>
        <taxon>Verrucomicrobiota</taxon>
        <taxon>Verrucomicrobiia</taxon>
        <taxon>Verrucomicrobiales</taxon>
        <taxon>Rubritaleaceae</taxon>
        <taxon>Rubritalea</taxon>
    </lineage>
</organism>
<comment type="function">
    <text evidence="5">Part of the ABC transporter complex HmuTUV involved in hemin import. Responsible for energy coupling to the transport system.</text>
</comment>
<evidence type="ECO:0000256" key="3">
    <source>
        <dbReference type="ARBA" id="ARBA00022840"/>
    </source>
</evidence>
<dbReference type="AlphaFoldDB" id="A0A2S7U442"/>
<dbReference type="SUPFAM" id="SSF52540">
    <property type="entry name" value="P-loop containing nucleoside triphosphate hydrolases"/>
    <property type="match status" value="1"/>
</dbReference>
<accession>A0A2S7U442</accession>
<dbReference type="EMBL" id="MQWA01000001">
    <property type="protein sequence ID" value="PQJ29796.1"/>
    <property type="molecule type" value="Genomic_DNA"/>
</dbReference>
<name>A0A2S7U442_9BACT</name>
<evidence type="ECO:0000259" key="6">
    <source>
        <dbReference type="PROSITE" id="PS50893"/>
    </source>
</evidence>
<keyword evidence="2" id="KW-0547">Nucleotide-binding</keyword>
<dbReference type="GO" id="GO:0016887">
    <property type="term" value="F:ATP hydrolysis activity"/>
    <property type="evidence" value="ECO:0007669"/>
    <property type="project" value="InterPro"/>
</dbReference>
<dbReference type="PANTHER" id="PTHR42794:SF1">
    <property type="entry name" value="HEMIN IMPORT ATP-BINDING PROTEIN HMUV"/>
    <property type="match status" value="1"/>
</dbReference>
<keyword evidence="3" id="KW-0067">ATP-binding</keyword>
<dbReference type="Gene3D" id="3.40.50.300">
    <property type="entry name" value="P-loop containing nucleotide triphosphate hydrolases"/>
    <property type="match status" value="1"/>
</dbReference>
<protein>
    <recommendedName>
        <fullName evidence="6">ABC transporter domain-containing protein</fullName>
    </recommendedName>
</protein>
<feature type="domain" description="ABC transporter" evidence="6">
    <location>
        <begin position="8"/>
        <end position="236"/>
    </location>
</feature>
<evidence type="ECO:0000313" key="8">
    <source>
        <dbReference type="Proteomes" id="UP000239907"/>
    </source>
</evidence>
<dbReference type="SMART" id="SM00382">
    <property type="entry name" value="AAA"/>
    <property type="match status" value="1"/>
</dbReference>
<dbReference type="InterPro" id="IPR003593">
    <property type="entry name" value="AAA+_ATPase"/>
</dbReference>
<proteinExistence type="predicted"/>
<dbReference type="InterPro" id="IPR017871">
    <property type="entry name" value="ABC_transporter-like_CS"/>
</dbReference>
<sequence>MSENPILLECRDVCVDIRGKLLLTNVNFSLRQGEHKVIIGPNGAGKTTLLRAILGSLTIRGGSILLGGCELSSLRQAEIAKSISYVPQLLAAEIPYTVREFVAMGRYAYGGDPRDAAVDSALTAVGVACFADRVVSTLSGGERQRVCIAAALAQQAPILILDEPLVHLDPSQRMEVQRALRELPKEVTVMVVTHDLDWAKMDFQSLLSLRDGCVDYDGATVDFYSGSGVSRLFGEAVGLKYKEESV</sequence>
<evidence type="ECO:0000256" key="1">
    <source>
        <dbReference type="ARBA" id="ARBA00022448"/>
    </source>
</evidence>
<dbReference type="InterPro" id="IPR027417">
    <property type="entry name" value="P-loop_NTPase"/>
</dbReference>
<dbReference type="CDD" id="cd03214">
    <property type="entry name" value="ABC_Iron-Siderophores_B12_Hemin"/>
    <property type="match status" value="1"/>
</dbReference>
<gene>
    <name evidence="7" type="ORF">BSZ32_15790</name>
</gene>